<reference evidence="1 2" key="1">
    <citation type="journal article" date="2021" name="Hortic Res">
        <title>High-quality reference genome and annotation aids understanding of berry development for evergreen blueberry (Vaccinium darrowii).</title>
        <authorList>
            <person name="Yu J."/>
            <person name="Hulse-Kemp A.M."/>
            <person name="Babiker E."/>
            <person name="Staton M."/>
        </authorList>
    </citation>
    <scope>NUCLEOTIDE SEQUENCE [LARGE SCALE GENOMIC DNA]</scope>
    <source>
        <strain evidence="2">cv. NJ 8807/NJ 8810</strain>
        <tissue evidence="1">Young leaf</tissue>
    </source>
</reference>
<keyword evidence="2" id="KW-1185">Reference proteome</keyword>
<sequence>MRLASLITSNAASWYYCAILLMVLIMFFISYCGGEYFFGTDDHEPLSTMRGSHQLFITRRPCEEIYVVGQGETLHTIGEKCGDPFVVEQNPQIQDPDYLLPGLVIKITPTKNLAKFVKI</sequence>
<evidence type="ECO:0000313" key="1">
    <source>
        <dbReference type="EMBL" id="KAH7864804.1"/>
    </source>
</evidence>
<proteinExistence type="predicted"/>
<organism evidence="1 2">
    <name type="scientific">Vaccinium darrowii</name>
    <dbReference type="NCBI Taxonomy" id="229202"/>
    <lineage>
        <taxon>Eukaryota</taxon>
        <taxon>Viridiplantae</taxon>
        <taxon>Streptophyta</taxon>
        <taxon>Embryophyta</taxon>
        <taxon>Tracheophyta</taxon>
        <taxon>Spermatophyta</taxon>
        <taxon>Magnoliopsida</taxon>
        <taxon>eudicotyledons</taxon>
        <taxon>Gunneridae</taxon>
        <taxon>Pentapetalae</taxon>
        <taxon>asterids</taxon>
        <taxon>Ericales</taxon>
        <taxon>Ericaceae</taxon>
        <taxon>Vaccinioideae</taxon>
        <taxon>Vaccinieae</taxon>
        <taxon>Vaccinium</taxon>
    </lineage>
</organism>
<accession>A0ACB7ZFQ2</accession>
<evidence type="ECO:0000313" key="2">
    <source>
        <dbReference type="Proteomes" id="UP000828048"/>
    </source>
</evidence>
<dbReference type="Proteomes" id="UP000828048">
    <property type="component" value="Chromosome 12"/>
</dbReference>
<dbReference type="EMBL" id="CM037162">
    <property type="protein sequence ID" value="KAH7864804.1"/>
    <property type="molecule type" value="Genomic_DNA"/>
</dbReference>
<comment type="caution">
    <text evidence="1">The sequence shown here is derived from an EMBL/GenBank/DDBJ whole genome shotgun (WGS) entry which is preliminary data.</text>
</comment>
<protein>
    <submittedName>
        <fullName evidence="1">Uncharacterized protein</fullName>
    </submittedName>
</protein>
<name>A0ACB7ZFQ2_9ERIC</name>
<gene>
    <name evidence="1" type="ORF">Vadar_034066</name>
</gene>